<accession>A0A8D1UJ91</accession>
<dbReference type="Proteomes" id="UP000694723">
    <property type="component" value="Unplaced"/>
</dbReference>
<feature type="region of interest" description="Disordered" evidence="7">
    <location>
        <begin position="252"/>
        <end position="281"/>
    </location>
</feature>
<evidence type="ECO:0000256" key="2">
    <source>
        <dbReference type="ARBA" id="ARBA00022729"/>
    </source>
</evidence>
<sequence length="460" mass="50589">MSSTQAHSHHALRLQCKQRPLWLCRFPPALQVSSCPHHAPLLPSTGYLTVNIEPLPPVVAGDAVTLKCNFKTDGRMREIVWYRVTDGGTIKQKIFTFDAMFSTNFSHMENYRKREDLVYQSTVRLPEVRISDNGPYECHVGIYDRATREKVVLASGNIFLNVMAPPTSIEVVAANTPAPFSRYQAQNFTLVCIVSGGKPAPMVYFKRDGEPIDAVPLSEPPAASSGPLQDSRPFRGLLHRDLDDTKMQRSLSLLDAENRGGRPYTERPSRGLTPDPSILLQPTTENIPETVVSREFPRWVHSSEPVYFLRHSHTPGSDGTVEVRALLTWTLNPQIDNEALFSCEVKHPALSMPMQAEVTLVAPKGPKIVMTPSRARVGDTVRILVHGFQVSLSLSICEGGGKWSRAPSGGQHPGAACSSLDLQPRLSLLVCVRAESASAGCMKVSARPSRSPSRHGMRGS</sequence>
<evidence type="ECO:0000256" key="3">
    <source>
        <dbReference type="ARBA" id="ARBA00022737"/>
    </source>
</evidence>
<dbReference type="PROSITE" id="PS50835">
    <property type="entry name" value="IG_LIKE"/>
    <property type="match status" value="1"/>
</dbReference>
<feature type="region of interest" description="Disordered" evidence="7">
    <location>
        <begin position="215"/>
        <end position="235"/>
    </location>
</feature>
<dbReference type="InterPro" id="IPR013106">
    <property type="entry name" value="Ig_V-set"/>
</dbReference>
<evidence type="ECO:0000259" key="8">
    <source>
        <dbReference type="PROSITE" id="PS50835"/>
    </source>
</evidence>
<keyword evidence="6" id="KW-0325">Glycoprotein</keyword>
<dbReference type="FunFam" id="2.60.40.10:FF:000509">
    <property type="entry name" value="Immunoglobin superfamily member 21"/>
    <property type="match status" value="1"/>
</dbReference>
<dbReference type="InterPro" id="IPR036179">
    <property type="entry name" value="Ig-like_dom_sf"/>
</dbReference>
<keyword evidence="3" id="KW-0677">Repeat</keyword>
<dbReference type="SMART" id="SM00409">
    <property type="entry name" value="IG"/>
    <property type="match status" value="1"/>
</dbReference>
<dbReference type="Pfam" id="PF07686">
    <property type="entry name" value="V-set"/>
    <property type="match status" value="1"/>
</dbReference>
<reference evidence="9" key="1">
    <citation type="submission" date="2025-08" db="UniProtKB">
        <authorList>
            <consortium name="Ensembl"/>
        </authorList>
    </citation>
    <scope>IDENTIFICATION</scope>
</reference>
<evidence type="ECO:0000313" key="10">
    <source>
        <dbReference type="Proteomes" id="UP000694723"/>
    </source>
</evidence>
<evidence type="ECO:0000256" key="1">
    <source>
        <dbReference type="ARBA" id="ARBA00004370"/>
    </source>
</evidence>
<dbReference type="InterPro" id="IPR051427">
    <property type="entry name" value="Nectin/Nectin-like"/>
</dbReference>
<evidence type="ECO:0000256" key="4">
    <source>
        <dbReference type="ARBA" id="ARBA00023136"/>
    </source>
</evidence>
<name>A0A8D1UJ91_PIG</name>
<dbReference type="InterPro" id="IPR007110">
    <property type="entry name" value="Ig-like_dom"/>
</dbReference>
<dbReference type="PANTHER" id="PTHR23277:SF121">
    <property type="entry name" value="IMMUNOGLOBULIN SUPERFAMILY MEMBER 21"/>
    <property type="match status" value="1"/>
</dbReference>
<dbReference type="SUPFAM" id="SSF48726">
    <property type="entry name" value="Immunoglobulin"/>
    <property type="match status" value="2"/>
</dbReference>
<evidence type="ECO:0000256" key="6">
    <source>
        <dbReference type="ARBA" id="ARBA00023180"/>
    </source>
</evidence>
<proteinExistence type="predicted"/>
<dbReference type="InterPro" id="IPR003599">
    <property type="entry name" value="Ig_sub"/>
</dbReference>
<dbReference type="GO" id="GO:0016020">
    <property type="term" value="C:membrane"/>
    <property type="evidence" value="ECO:0007669"/>
    <property type="project" value="UniProtKB-SubCell"/>
</dbReference>
<dbReference type="Gene3D" id="2.60.40.10">
    <property type="entry name" value="Immunoglobulins"/>
    <property type="match status" value="2"/>
</dbReference>
<dbReference type="Ensembl" id="ENSSSCT00060020765.1">
    <property type="protein sequence ID" value="ENSSSCP00060008527.1"/>
    <property type="gene ID" value="ENSSSCG00060015587.1"/>
</dbReference>
<keyword evidence="4" id="KW-0472">Membrane</keyword>
<keyword evidence="5" id="KW-1015">Disulfide bond</keyword>
<dbReference type="InterPro" id="IPR013783">
    <property type="entry name" value="Ig-like_fold"/>
</dbReference>
<evidence type="ECO:0000256" key="5">
    <source>
        <dbReference type="ARBA" id="ARBA00023157"/>
    </source>
</evidence>
<dbReference type="PANTHER" id="PTHR23277">
    <property type="entry name" value="NECTIN-RELATED"/>
    <property type="match status" value="1"/>
</dbReference>
<keyword evidence="2" id="KW-0732">Signal</keyword>
<dbReference type="AlphaFoldDB" id="A0A8D1UJ91"/>
<feature type="domain" description="Ig-like" evidence="8">
    <location>
        <begin position="43"/>
        <end position="154"/>
    </location>
</feature>
<organism evidence="9 10">
    <name type="scientific">Sus scrofa</name>
    <name type="common">Pig</name>
    <dbReference type="NCBI Taxonomy" id="9823"/>
    <lineage>
        <taxon>Eukaryota</taxon>
        <taxon>Metazoa</taxon>
        <taxon>Chordata</taxon>
        <taxon>Craniata</taxon>
        <taxon>Vertebrata</taxon>
        <taxon>Euteleostomi</taxon>
        <taxon>Mammalia</taxon>
        <taxon>Eutheria</taxon>
        <taxon>Laurasiatheria</taxon>
        <taxon>Artiodactyla</taxon>
        <taxon>Suina</taxon>
        <taxon>Suidae</taxon>
        <taxon>Sus</taxon>
    </lineage>
</organism>
<comment type="subcellular location">
    <subcellularLocation>
        <location evidence="1">Membrane</location>
    </subcellularLocation>
</comment>
<feature type="compositionally biased region" description="Basic and acidic residues" evidence="7">
    <location>
        <begin position="256"/>
        <end position="269"/>
    </location>
</feature>
<evidence type="ECO:0000313" key="9">
    <source>
        <dbReference type="Ensembl" id="ENSSSCP00060008527.1"/>
    </source>
</evidence>
<evidence type="ECO:0000256" key="7">
    <source>
        <dbReference type="SAM" id="MobiDB-lite"/>
    </source>
</evidence>
<protein>
    <recommendedName>
        <fullName evidence="8">Ig-like domain-containing protein</fullName>
    </recommendedName>
</protein>